<dbReference type="RefSeq" id="WP_050739055.1">
    <property type="nucleotide sequence ID" value="NZ_LGYO01000008.1"/>
</dbReference>
<dbReference type="InterPro" id="IPR036593">
    <property type="entry name" value="CPE0013-like_sf"/>
</dbReference>
<dbReference type="SUPFAM" id="SSF160148">
    <property type="entry name" value="CPE0013-like"/>
    <property type="match status" value="1"/>
</dbReference>
<dbReference type="AlphaFoldDB" id="A0A0L6U2Z9"/>
<protein>
    <submittedName>
        <fullName evidence="1">Molybdopterin oxidoreductase</fullName>
    </submittedName>
</protein>
<name>A0A0L6U2Z9_9FIRM</name>
<comment type="caution">
    <text evidence="1">The sequence shown here is derived from an EMBL/GenBank/DDBJ whole genome shotgun (WGS) entry which is preliminary data.</text>
</comment>
<dbReference type="STRING" id="52689.AKG39_03925"/>
<dbReference type="Pfam" id="PF07892">
    <property type="entry name" value="DUF1667"/>
    <property type="match status" value="1"/>
</dbReference>
<dbReference type="PANTHER" id="PTHR39450:SF1">
    <property type="entry name" value="DUF1667 DOMAIN-CONTAINING PROTEIN"/>
    <property type="match status" value="1"/>
</dbReference>
<reference evidence="2" key="1">
    <citation type="submission" date="2015-07" db="EMBL/GenBank/DDBJ databases">
        <title>Draft genome sequence of Acetobacterium bakii DSM 8293, a potential psychrophilic chemical producer through syngas fermentation.</title>
        <authorList>
            <person name="Song Y."/>
            <person name="Hwang S."/>
            <person name="Cho B.-K."/>
        </authorList>
    </citation>
    <scope>NUCLEOTIDE SEQUENCE [LARGE SCALE GENOMIC DNA]</scope>
    <source>
        <strain evidence="2">DSM 8239</strain>
    </source>
</reference>
<sequence length="120" mass="12975">MKKNMTCIVCPVGCQMTVEEKNDGTYDVTGNTCKRGPKYAVAEMTNPTRVVPTTVVIKNAMLPRLPVKTAQPIPKGQIFDAMAVINQVVVQAPVKTGDVVLKNLLGLGIDVVATRTMNKF</sequence>
<dbReference type="OrthoDB" id="9811531at2"/>
<dbReference type="Proteomes" id="UP000036873">
    <property type="component" value="Unassembled WGS sequence"/>
</dbReference>
<dbReference type="PANTHER" id="PTHR39450">
    <property type="entry name" value="MOLYBDOPTERIN OXIDOREDUCTASE, 4FE-4S CLUSTER-BINDING SUBUNIT"/>
    <property type="match status" value="1"/>
</dbReference>
<evidence type="ECO:0000313" key="2">
    <source>
        <dbReference type="Proteomes" id="UP000036873"/>
    </source>
</evidence>
<dbReference type="InterPro" id="IPR012460">
    <property type="entry name" value="DUF1667"/>
</dbReference>
<keyword evidence="2" id="KW-1185">Reference proteome</keyword>
<accession>A0A0L6U2Z9</accession>
<dbReference type="Gene3D" id="3.10.530.10">
    <property type="entry name" value="CPE0013-like"/>
    <property type="match status" value="1"/>
</dbReference>
<evidence type="ECO:0000313" key="1">
    <source>
        <dbReference type="EMBL" id="KNZ42879.1"/>
    </source>
</evidence>
<dbReference type="EMBL" id="LGYO01000008">
    <property type="protein sequence ID" value="KNZ42879.1"/>
    <property type="molecule type" value="Genomic_DNA"/>
</dbReference>
<gene>
    <name evidence="1" type="ORF">AKG39_03925</name>
</gene>
<proteinExistence type="predicted"/>
<organism evidence="1 2">
    <name type="scientific">Acetobacterium bakii</name>
    <dbReference type="NCBI Taxonomy" id="52689"/>
    <lineage>
        <taxon>Bacteria</taxon>
        <taxon>Bacillati</taxon>
        <taxon>Bacillota</taxon>
        <taxon>Clostridia</taxon>
        <taxon>Eubacteriales</taxon>
        <taxon>Eubacteriaceae</taxon>
        <taxon>Acetobacterium</taxon>
    </lineage>
</organism>